<dbReference type="PATRIC" id="fig|1122985.7.peg.481"/>
<keyword evidence="1" id="KW-0732">Signal</keyword>
<dbReference type="EMBL" id="JNGW01000015">
    <property type="protein sequence ID" value="KDR53483.1"/>
    <property type="molecule type" value="Genomic_DNA"/>
</dbReference>
<dbReference type="AlphaFoldDB" id="A0A069QKU5"/>
<dbReference type="Proteomes" id="UP000027442">
    <property type="component" value="Unassembled WGS sequence"/>
</dbReference>
<accession>A0A069QKU5</accession>
<name>A0A069QKU5_HOYLO</name>
<evidence type="ECO:0008006" key="4">
    <source>
        <dbReference type="Google" id="ProtNLM"/>
    </source>
</evidence>
<evidence type="ECO:0000313" key="2">
    <source>
        <dbReference type="EMBL" id="KDR53483.1"/>
    </source>
</evidence>
<feature type="chain" id="PRO_5001665466" description="Outer membrane insertion signal domain protein" evidence="1">
    <location>
        <begin position="21"/>
        <end position="445"/>
    </location>
</feature>
<dbReference type="HOGENOM" id="CLU_035111_0_0_10"/>
<dbReference type="RefSeq" id="WP_018966250.1">
    <property type="nucleotide sequence ID" value="NZ_KB899210.1"/>
</dbReference>
<feature type="signal peptide" evidence="1">
    <location>
        <begin position="1"/>
        <end position="20"/>
    </location>
</feature>
<keyword evidence="3" id="KW-1185">Reference proteome</keyword>
<protein>
    <recommendedName>
        <fullName evidence="4">Outer membrane insertion signal domain protein</fullName>
    </recommendedName>
</protein>
<evidence type="ECO:0000256" key="1">
    <source>
        <dbReference type="SAM" id="SignalP"/>
    </source>
</evidence>
<reference evidence="2 3" key="1">
    <citation type="submission" date="2013-08" db="EMBL/GenBank/DDBJ databases">
        <authorList>
            <person name="Weinstock G."/>
            <person name="Sodergren E."/>
            <person name="Wylie T."/>
            <person name="Fulton L."/>
            <person name="Fulton R."/>
            <person name="Fronick C."/>
            <person name="O'Laughlin M."/>
            <person name="Godfrey J."/>
            <person name="Miner T."/>
            <person name="Herter B."/>
            <person name="Appelbaum E."/>
            <person name="Cordes M."/>
            <person name="Lek S."/>
            <person name="Wollam A."/>
            <person name="Pepin K.H."/>
            <person name="Palsikar V.B."/>
            <person name="Mitreva M."/>
            <person name="Wilson R.K."/>
        </authorList>
    </citation>
    <scope>NUCLEOTIDE SEQUENCE [LARGE SCALE GENOMIC DNA]</scope>
    <source>
        <strain evidence="2 3">ATCC 15930</strain>
    </source>
</reference>
<proteinExistence type="predicted"/>
<evidence type="ECO:0000313" key="3">
    <source>
        <dbReference type="Proteomes" id="UP000027442"/>
    </source>
</evidence>
<dbReference type="InterPro" id="IPR021428">
    <property type="entry name" value="DUF3078"/>
</dbReference>
<dbReference type="Pfam" id="PF11276">
    <property type="entry name" value="DUF3078"/>
    <property type="match status" value="1"/>
</dbReference>
<gene>
    <name evidence="2" type="ORF">HMPREF1991_00458</name>
</gene>
<organism evidence="2 3">
    <name type="scientific">Hoylesella loescheii DSM 19665 = JCM 12249 = ATCC 15930</name>
    <dbReference type="NCBI Taxonomy" id="1122985"/>
    <lineage>
        <taxon>Bacteria</taxon>
        <taxon>Pseudomonadati</taxon>
        <taxon>Bacteroidota</taxon>
        <taxon>Bacteroidia</taxon>
        <taxon>Bacteroidales</taxon>
        <taxon>Prevotellaceae</taxon>
        <taxon>Hoylesella</taxon>
    </lineage>
</organism>
<comment type="caution">
    <text evidence="2">The sequence shown here is derived from an EMBL/GenBank/DDBJ whole genome shotgun (WGS) entry which is preliminary data.</text>
</comment>
<sequence>MKHVLSILVLSTLGVVTLQAQQTRPTHRTDRADNTTTLLRSYEDSLSVLYNKVYRQNDKSALSRDFVEDIVPYQSFRLFSPLTFYEGIARDLFDLSSDSTINKAQNQRADYLAPRFTDKALLGIYLKRPDLVLNRETVLHNVAPESKTTPVVIRSDAGLAEKESQTPIEPENGPINVVVTKPNFWTFKSDYYLQFLQNYVSANWHKGGESNYSMVSAVTIQCNYNNKQKVKFDNKLEMKLGFITSPSDTLHSLKTSEDLIRFTSKLGLQATKRWYYTLQLVAYTQFLRGYKNNSGEAASDFMSPFNANLSLGMDYNVDWIKGRLKGSIHLAPLAYNFRYVDRLSVAPRYGLSPDSHTLHDFGSEFTVDLMWKIAEPISWQTRLYGYTTYRRAEVEWENTFTFQFNKFISSKLFVYPRFDDGATRDEKHGYLQMREFVSIGFSYSF</sequence>
<dbReference type="eggNOG" id="ENOG5030RN1">
    <property type="taxonomic scope" value="Bacteria"/>
</dbReference>